<dbReference type="STRING" id="927665.HMPREF1535_03479"/>
<dbReference type="RefSeq" id="WP_046146920.1">
    <property type="nucleotide sequence ID" value="NZ_KQ033913.1"/>
</dbReference>
<gene>
    <name evidence="2" type="ORF">HMPREF1535_03479</name>
</gene>
<dbReference type="Pfam" id="PF08011">
    <property type="entry name" value="PDDEXK_9"/>
    <property type="match status" value="1"/>
</dbReference>
<evidence type="ECO:0000313" key="3">
    <source>
        <dbReference type="Proteomes" id="UP000033047"/>
    </source>
</evidence>
<dbReference type="InterPro" id="IPR018631">
    <property type="entry name" value="AAA-ATPase-like_dom"/>
</dbReference>
<dbReference type="AlphaFoldDB" id="A0A0F5J681"/>
<dbReference type="PANTHER" id="PTHR34825:SF1">
    <property type="entry name" value="AAA-ATPASE-LIKE DOMAIN-CONTAINING PROTEIN"/>
    <property type="match status" value="1"/>
</dbReference>
<dbReference type="InterPro" id="IPR012547">
    <property type="entry name" value="PDDEXK_9"/>
</dbReference>
<organism evidence="2 3">
    <name type="scientific">Parabacteroides goldsteinii DSM 19448 = WAL 12034</name>
    <dbReference type="NCBI Taxonomy" id="927665"/>
    <lineage>
        <taxon>Bacteria</taxon>
        <taxon>Pseudomonadati</taxon>
        <taxon>Bacteroidota</taxon>
        <taxon>Bacteroidia</taxon>
        <taxon>Bacteroidales</taxon>
        <taxon>Tannerellaceae</taxon>
        <taxon>Parabacteroides</taxon>
    </lineage>
</organism>
<dbReference type="SUPFAM" id="SSF52540">
    <property type="entry name" value="P-loop containing nucleoside triphosphate hydrolases"/>
    <property type="match status" value="1"/>
</dbReference>
<dbReference type="Pfam" id="PF09820">
    <property type="entry name" value="AAA-ATPase_like"/>
    <property type="match status" value="1"/>
</dbReference>
<dbReference type="PATRIC" id="fig|927665.4.peg.3576"/>
<dbReference type="InterPro" id="IPR027417">
    <property type="entry name" value="P-loop_NTPase"/>
</dbReference>
<reference evidence="2 3" key="1">
    <citation type="submission" date="2013-04" db="EMBL/GenBank/DDBJ databases">
        <title>The Genome Sequence of Parabacteroides goldsteinii DSM 19448.</title>
        <authorList>
            <consortium name="The Broad Institute Genomics Platform"/>
            <person name="Earl A."/>
            <person name="Ward D."/>
            <person name="Feldgarden M."/>
            <person name="Gevers D."/>
            <person name="Martens E."/>
            <person name="Sakamoto M."/>
            <person name="Benno Y."/>
            <person name="Song Y."/>
            <person name="Liu C."/>
            <person name="Lee J."/>
            <person name="Bolanos M."/>
            <person name="Vaisanen M.L."/>
            <person name="Finegold S.M."/>
            <person name="Walker B."/>
            <person name="Young S."/>
            <person name="Zeng Q."/>
            <person name="Gargeya S."/>
            <person name="Fitzgerald M."/>
            <person name="Haas B."/>
            <person name="Abouelleil A."/>
            <person name="Allen A.W."/>
            <person name="Alvarado L."/>
            <person name="Arachchi H.M."/>
            <person name="Berlin A.M."/>
            <person name="Chapman S.B."/>
            <person name="Gainer-Dewar J."/>
            <person name="Goldberg J."/>
            <person name="Griggs A."/>
            <person name="Gujja S."/>
            <person name="Hansen M."/>
            <person name="Howarth C."/>
            <person name="Imamovic A."/>
            <person name="Ireland A."/>
            <person name="Larimer J."/>
            <person name="McCowan C."/>
            <person name="Murphy C."/>
            <person name="Pearson M."/>
            <person name="Poon T.W."/>
            <person name="Priest M."/>
            <person name="Roberts A."/>
            <person name="Saif S."/>
            <person name="Shea T."/>
            <person name="Sisk P."/>
            <person name="Sykes S."/>
            <person name="Wortman J."/>
            <person name="Nusbaum C."/>
            <person name="Birren B."/>
        </authorList>
    </citation>
    <scope>NUCLEOTIDE SEQUENCE [LARGE SCALE GENOMIC DNA]</scope>
    <source>
        <strain evidence="2 3">DSM 19448</strain>
    </source>
</reference>
<protein>
    <recommendedName>
        <fullName evidence="1">AAA-ATPase-like domain-containing protein</fullName>
    </recommendedName>
</protein>
<dbReference type="Proteomes" id="UP000033047">
    <property type="component" value="Unassembled WGS sequence"/>
</dbReference>
<sequence>MDRKKLPIGISDYKLLVSEDYYYVDKTDFIRQVVEEGSLITLLPRPRRFGKTLNLSTLRYFFEKTEGNVYRPLFKGKSIEQWKDFDKYQGQYPVIFITLKDCKGETFEEVLLMLAGEIKSEYIRHDYLQEHIRQEDNLDQFIRLQNRKATPDELAGSMRLLADLLTDYWGMPPLVLLDEYDSPIHVAYDKGYYDRMIGFMRNFMSLVFKDNTNIFRGVITGILRVSKESIFSGLNNISVFSLLDRPMCASFGFTQDETDSVLDDYALGDHKEEVKQWYNGYLFAGITIYNPWSVLNYIMYDGVLAPYWVNTGSDVLLRHLLADGPSQIRDGVEALIQGDPVRSVINDKLAFPDLLDKATNIWSFLLFSGYLKASDPVMLSNKLYEYKLEVPNLEISTVFETIIQNWIDGGPVKNDRLERMLQALRLGDIEYFEELLNDFLVNTLSYYDTSGRDPEKVYQAFLLGLLAGMSDFEISSNREAGFGRYDILLRPKNGQGQAIIMELKRLRPKETVEQALASALKQIEDKQYAATLRDAGFTDILKMAITFDGKQVWIQTA</sequence>
<evidence type="ECO:0000259" key="1">
    <source>
        <dbReference type="Pfam" id="PF09820"/>
    </source>
</evidence>
<dbReference type="PANTHER" id="PTHR34825">
    <property type="entry name" value="CONSERVED PROTEIN, WITH A WEAK D-GALACTARATE DEHYDRATASE/ALTRONATE HYDROLASE DOMAIN"/>
    <property type="match status" value="1"/>
</dbReference>
<accession>A0A0F5J681</accession>
<dbReference type="HOGENOM" id="CLU_021114_1_2_10"/>
<comment type="caution">
    <text evidence="2">The sequence shown here is derived from an EMBL/GenBank/DDBJ whole genome shotgun (WGS) entry which is preliminary data.</text>
</comment>
<dbReference type="EMBL" id="AQHV01000015">
    <property type="protein sequence ID" value="KKB53253.1"/>
    <property type="molecule type" value="Genomic_DNA"/>
</dbReference>
<evidence type="ECO:0000313" key="2">
    <source>
        <dbReference type="EMBL" id="KKB53253.1"/>
    </source>
</evidence>
<feature type="domain" description="AAA-ATPase-like" evidence="1">
    <location>
        <begin position="7"/>
        <end position="231"/>
    </location>
</feature>
<proteinExistence type="predicted"/>
<name>A0A0F5J681_9BACT</name>